<dbReference type="InterPro" id="IPR002575">
    <property type="entry name" value="Aminoglycoside_PTrfase"/>
</dbReference>
<evidence type="ECO:0000313" key="2">
    <source>
        <dbReference type="EMBL" id="RDL32425.1"/>
    </source>
</evidence>
<evidence type="ECO:0000259" key="1">
    <source>
        <dbReference type="Pfam" id="PF01636"/>
    </source>
</evidence>
<accession>A0A370TD99</accession>
<dbReference type="EMBL" id="NPIC01000010">
    <property type="protein sequence ID" value="RDL32425.1"/>
    <property type="molecule type" value="Genomic_DNA"/>
</dbReference>
<dbReference type="GeneID" id="43601730"/>
<comment type="caution">
    <text evidence="2">The sequence shown here is derived from an EMBL/GenBank/DDBJ whole genome shotgun (WGS) entry which is preliminary data.</text>
</comment>
<dbReference type="InterPro" id="IPR051678">
    <property type="entry name" value="AGP_Transferase"/>
</dbReference>
<dbReference type="OrthoDB" id="10003767at2759"/>
<dbReference type="PANTHER" id="PTHR21310">
    <property type="entry name" value="AMINOGLYCOSIDE PHOSPHOTRANSFERASE-RELATED-RELATED"/>
    <property type="match status" value="1"/>
</dbReference>
<gene>
    <name evidence="2" type="ORF">BP5553_08881</name>
</gene>
<protein>
    <recommendedName>
        <fullName evidence="1">Aminoglycoside phosphotransferase domain-containing protein</fullName>
    </recommendedName>
</protein>
<dbReference type="Gene3D" id="3.90.1200.10">
    <property type="match status" value="1"/>
</dbReference>
<reference evidence="2 3" key="1">
    <citation type="journal article" date="2018" name="IMA Fungus">
        <title>IMA Genome-F 9: Draft genome sequence of Annulohypoxylon stygium, Aspergillus mulundensis, Berkeleyomyces basicola (syn. Thielaviopsis basicola), Ceratocystis smalleyi, two Cercospora beticola strains, Coleophoma cylindrospora, Fusarium fracticaudum, Phialophora cf. hyalina, and Morchella septimelata.</title>
        <authorList>
            <person name="Wingfield B.D."/>
            <person name="Bills G.F."/>
            <person name="Dong Y."/>
            <person name="Huang W."/>
            <person name="Nel W.J."/>
            <person name="Swalarsk-Parry B.S."/>
            <person name="Vaghefi N."/>
            <person name="Wilken P.M."/>
            <person name="An Z."/>
            <person name="de Beer Z.W."/>
            <person name="De Vos L."/>
            <person name="Chen L."/>
            <person name="Duong T.A."/>
            <person name="Gao Y."/>
            <person name="Hammerbacher A."/>
            <person name="Kikkert J.R."/>
            <person name="Li Y."/>
            <person name="Li H."/>
            <person name="Li K."/>
            <person name="Li Q."/>
            <person name="Liu X."/>
            <person name="Ma X."/>
            <person name="Naidoo K."/>
            <person name="Pethybridge S.J."/>
            <person name="Sun J."/>
            <person name="Steenkamp E.T."/>
            <person name="van der Nest M.A."/>
            <person name="van Wyk S."/>
            <person name="Wingfield M.J."/>
            <person name="Xiong C."/>
            <person name="Yue Q."/>
            <person name="Zhang X."/>
        </authorList>
    </citation>
    <scope>NUCLEOTIDE SEQUENCE [LARGE SCALE GENOMIC DNA]</scope>
    <source>
        <strain evidence="2 3">BP 5553</strain>
    </source>
</reference>
<dbReference type="RefSeq" id="XP_031866147.1">
    <property type="nucleotide sequence ID" value="XM_032017504.1"/>
</dbReference>
<dbReference type="AlphaFoldDB" id="A0A370TD99"/>
<dbReference type="InterPro" id="IPR011009">
    <property type="entry name" value="Kinase-like_dom_sf"/>
</dbReference>
<organism evidence="2 3">
    <name type="scientific">Venustampulla echinocandica</name>
    <dbReference type="NCBI Taxonomy" id="2656787"/>
    <lineage>
        <taxon>Eukaryota</taxon>
        <taxon>Fungi</taxon>
        <taxon>Dikarya</taxon>
        <taxon>Ascomycota</taxon>
        <taxon>Pezizomycotina</taxon>
        <taxon>Leotiomycetes</taxon>
        <taxon>Helotiales</taxon>
        <taxon>Pleuroascaceae</taxon>
        <taxon>Venustampulla</taxon>
    </lineage>
</organism>
<evidence type="ECO:0000313" key="3">
    <source>
        <dbReference type="Proteomes" id="UP000254866"/>
    </source>
</evidence>
<dbReference type="PANTHER" id="PTHR21310:SF37">
    <property type="entry name" value="AMINOGLYCOSIDE PHOSPHOTRANSFERASE DOMAIN-CONTAINING PROTEIN"/>
    <property type="match status" value="1"/>
</dbReference>
<proteinExistence type="predicted"/>
<dbReference type="Proteomes" id="UP000254866">
    <property type="component" value="Unassembled WGS sequence"/>
</dbReference>
<feature type="domain" description="Aminoglycoside phosphotransferase" evidence="1">
    <location>
        <begin position="97"/>
        <end position="143"/>
    </location>
</feature>
<dbReference type="SUPFAM" id="SSF56112">
    <property type="entry name" value="Protein kinase-like (PK-like)"/>
    <property type="match status" value="1"/>
</dbReference>
<name>A0A370TD99_9HELO</name>
<dbReference type="Pfam" id="PF01636">
    <property type="entry name" value="APH"/>
    <property type="match status" value="1"/>
</dbReference>
<keyword evidence="3" id="KW-1185">Reference proteome</keyword>
<sequence length="285" mass="33316">MQLRRLEFPSIGCFTRGPEGFDVRNNIATIDINMQELEGLQPSKIQTSFYNNNSLTSANDYVAMLLQIADNAFAEGRGSIFEEYQGEDALYHLHIFREYVKGWMDGSLDQGPFVLVHGDFEPFNLIVNENMDIISVLDWEWSRVVPLQFFKPPLWLKIPDTTKLAWDFVYNDYLKSFDRFLEILRTREREKYGNELLSDEWAKAKENSGFLVANALENWTDMDWFANRYINWKCYRGKADLNERVKAFMENPDHKTMITRKLREGVAYSVQVEKLEDTTIEVAPG</sequence>